<proteinExistence type="inferred from homology"/>
<accession>A0A6L6QLP4</accession>
<name>A0A6L6QLP4_9BURK</name>
<sequence length="883" mass="96344">MKRQASVPGLAVPRRPFALKVSVAALAGIGLSSAMPSFAQQANEGEVAVVQVSGVRAAAQSSLDIKQKADNVVDSIVADDIGKFPDTNVAQTLARVPGIQVRRDAGEANSVLIRGLPGIATMLNGREMFTTTGRYIQLADIPSAMLQRVDVYKSQSPELVEGGIAGVIDVRTNRPFDFKGFTLSANGGVKNQDKAKKTDPEANGLISNRWKTEYGEIGALFGLSYVRNNFHEERSFNTFPVQKDWLLPNLTGPDLVGLQGIYGERKRTAENFALQWRPNKDTEIYAEGIYSRYKNKDETDFFVGLPWWAPGDKISATKIAGTDQIDELTSHDANTILSTQARASQNTTWQTAIGAKWNAAPGLRLSTELARTKSKYDWRNPILDAMVTVPDVFVKTNLNGGAFVRYGGMDMTDPKNIYLFQLFDRYGNDKGASTDWRADASYTPASDGFFQEFSAGVRFNKRSAESIKSVEGSMGAPDAFNPSTRVSVATLPGMTCTNRALSEDYGTAFWYTPCASYLLNNTNDVRQAVTGSSAAKALDQGSFFSVNEKNYAFYGKARVGFDIASIPVDGVFGVRVTKTDSDLLGYSMVNGVPVATPKSSSGTDTLPSASFKATLRKDLIARLAYAKTLTRPDFSQLNPGTAYVNSNGNTVQASASGGNPDLKPVTGQNVDAALEWYFAPAAMVSGTVFRHNFDGYIVGRAQPEVYQGVNYLTTRPFNTDKGHLQGVELSYQQFYDKLPGWLSGIGTQLNYTYMEGGVTSSSIGPGDLTFPGMSKNSYNIVLLYEKNGISGRLAYNWRSKFVQVYGDTSAIKGTAPNRDLIAAPTSSLDGSISYKFTPNLSLTLTGTNLLNFKYVDYWTDANVYPRDTRRYDRTVGLMLNWKN</sequence>
<evidence type="ECO:0000256" key="9">
    <source>
        <dbReference type="ARBA" id="ARBA00023237"/>
    </source>
</evidence>
<gene>
    <name evidence="15" type="ORF">GM658_20905</name>
</gene>
<keyword evidence="12" id="KW-0732">Signal</keyword>
<dbReference type="Pfam" id="PF00593">
    <property type="entry name" value="TonB_dep_Rec_b-barrel"/>
    <property type="match status" value="1"/>
</dbReference>
<evidence type="ECO:0000313" key="16">
    <source>
        <dbReference type="Proteomes" id="UP000472320"/>
    </source>
</evidence>
<feature type="signal peptide" evidence="12">
    <location>
        <begin position="1"/>
        <end position="39"/>
    </location>
</feature>
<evidence type="ECO:0000256" key="7">
    <source>
        <dbReference type="ARBA" id="ARBA00023136"/>
    </source>
</evidence>
<feature type="domain" description="TonB-dependent receptor-like beta-barrel" evidence="13">
    <location>
        <begin position="397"/>
        <end position="849"/>
    </location>
</feature>
<dbReference type="InterPro" id="IPR037066">
    <property type="entry name" value="Plug_dom_sf"/>
</dbReference>
<dbReference type="InterPro" id="IPR000531">
    <property type="entry name" value="Beta-barrel_TonB"/>
</dbReference>
<evidence type="ECO:0000256" key="11">
    <source>
        <dbReference type="RuleBase" id="RU003357"/>
    </source>
</evidence>
<comment type="caution">
    <text evidence="15">The sequence shown here is derived from an EMBL/GenBank/DDBJ whole genome shotgun (WGS) entry which is preliminary data.</text>
</comment>
<dbReference type="Gene3D" id="2.40.170.20">
    <property type="entry name" value="TonB-dependent receptor, beta-barrel domain"/>
    <property type="match status" value="1"/>
</dbReference>
<evidence type="ECO:0000256" key="8">
    <source>
        <dbReference type="ARBA" id="ARBA00023170"/>
    </source>
</evidence>
<evidence type="ECO:0000256" key="4">
    <source>
        <dbReference type="ARBA" id="ARBA00022452"/>
    </source>
</evidence>
<keyword evidence="16" id="KW-1185">Reference proteome</keyword>
<dbReference type="GO" id="GO:0009279">
    <property type="term" value="C:cell outer membrane"/>
    <property type="evidence" value="ECO:0007669"/>
    <property type="project" value="UniProtKB-SubCell"/>
</dbReference>
<keyword evidence="3 10" id="KW-0813">Transport</keyword>
<dbReference type="PANTHER" id="PTHR40980">
    <property type="entry name" value="PLUG DOMAIN-CONTAINING PROTEIN"/>
    <property type="match status" value="1"/>
</dbReference>
<feature type="domain" description="TonB-dependent receptor plug" evidence="14">
    <location>
        <begin position="67"/>
        <end position="167"/>
    </location>
</feature>
<dbReference type="RefSeq" id="WP_155455991.1">
    <property type="nucleotide sequence ID" value="NZ_WNKX01000018.1"/>
</dbReference>
<organism evidence="15 16">
    <name type="scientific">Massilia eburnea</name>
    <dbReference type="NCBI Taxonomy" id="1776165"/>
    <lineage>
        <taxon>Bacteria</taxon>
        <taxon>Pseudomonadati</taxon>
        <taxon>Pseudomonadota</taxon>
        <taxon>Betaproteobacteria</taxon>
        <taxon>Burkholderiales</taxon>
        <taxon>Oxalobacteraceae</taxon>
        <taxon>Telluria group</taxon>
        <taxon>Massilia</taxon>
    </lineage>
</organism>
<dbReference type="EMBL" id="WNKX01000018">
    <property type="protein sequence ID" value="MTW13070.1"/>
    <property type="molecule type" value="Genomic_DNA"/>
</dbReference>
<dbReference type="CDD" id="cd01347">
    <property type="entry name" value="ligand_gated_channel"/>
    <property type="match status" value="1"/>
</dbReference>
<dbReference type="OrthoDB" id="5476657at2"/>
<dbReference type="InterPro" id="IPR036942">
    <property type="entry name" value="Beta-barrel_TonB_sf"/>
</dbReference>
<evidence type="ECO:0000256" key="10">
    <source>
        <dbReference type="PROSITE-ProRule" id="PRU01360"/>
    </source>
</evidence>
<evidence type="ECO:0000256" key="3">
    <source>
        <dbReference type="ARBA" id="ARBA00022448"/>
    </source>
</evidence>
<evidence type="ECO:0000256" key="5">
    <source>
        <dbReference type="ARBA" id="ARBA00022692"/>
    </source>
</evidence>
<reference evidence="15 16" key="1">
    <citation type="submission" date="2019-11" db="EMBL/GenBank/DDBJ databases">
        <title>Type strains purchased from KCTC, JCM and DSMZ.</title>
        <authorList>
            <person name="Lu H."/>
        </authorList>
    </citation>
    <scope>NUCLEOTIDE SEQUENCE [LARGE SCALE GENOMIC DNA]</scope>
    <source>
        <strain evidence="15 16">JCM 31587</strain>
    </source>
</reference>
<dbReference type="AlphaFoldDB" id="A0A6L6QLP4"/>
<evidence type="ECO:0000256" key="2">
    <source>
        <dbReference type="ARBA" id="ARBA00009810"/>
    </source>
</evidence>
<evidence type="ECO:0000256" key="12">
    <source>
        <dbReference type="SAM" id="SignalP"/>
    </source>
</evidence>
<evidence type="ECO:0000256" key="1">
    <source>
        <dbReference type="ARBA" id="ARBA00004571"/>
    </source>
</evidence>
<dbReference type="Gene3D" id="2.170.130.10">
    <property type="entry name" value="TonB-dependent receptor, plug domain"/>
    <property type="match status" value="1"/>
</dbReference>
<dbReference type="PROSITE" id="PS52016">
    <property type="entry name" value="TONB_DEPENDENT_REC_3"/>
    <property type="match status" value="1"/>
</dbReference>
<evidence type="ECO:0000259" key="13">
    <source>
        <dbReference type="Pfam" id="PF00593"/>
    </source>
</evidence>
<dbReference type="InterPro" id="IPR010104">
    <property type="entry name" value="TonB_rcpt_bac"/>
</dbReference>
<keyword evidence="9 10" id="KW-0998">Cell outer membrane</keyword>
<evidence type="ECO:0000259" key="14">
    <source>
        <dbReference type="Pfam" id="PF07715"/>
    </source>
</evidence>
<dbReference type="SUPFAM" id="SSF56935">
    <property type="entry name" value="Porins"/>
    <property type="match status" value="1"/>
</dbReference>
<evidence type="ECO:0000313" key="15">
    <source>
        <dbReference type="EMBL" id="MTW13070.1"/>
    </source>
</evidence>
<dbReference type="InterPro" id="IPR012910">
    <property type="entry name" value="Plug_dom"/>
</dbReference>
<dbReference type="Pfam" id="PF07715">
    <property type="entry name" value="Plug"/>
    <property type="match status" value="1"/>
</dbReference>
<dbReference type="NCBIfam" id="TIGR01782">
    <property type="entry name" value="TonB-Xanth-Caul"/>
    <property type="match status" value="1"/>
</dbReference>
<keyword evidence="4 10" id="KW-1134">Transmembrane beta strand</keyword>
<feature type="chain" id="PRO_5027066041" evidence="12">
    <location>
        <begin position="40"/>
        <end position="883"/>
    </location>
</feature>
<comment type="subcellular location">
    <subcellularLocation>
        <location evidence="1 10">Cell outer membrane</location>
        <topology evidence="1 10">Multi-pass membrane protein</topology>
    </subcellularLocation>
</comment>
<protein>
    <submittedName>
        <fullName evidence="15">TonB-dependent receptor</fullName>
    </submittedName>
</protein>
<keyword evidence="6 11" id="KW-0798">TonB box</keyword>
<keyword evidence="7 10" id="KW-0472">Membrane</keyword>
<evidence type="ECO:0000256" key="6">
    <source>
        <dbReference type="ARBA" id="ARBA00023077"/>
    </source>
</evidence>
<dbReference type="InterPro" id="IPR039426">
    <property type="entry name" value="TonB-dep_rcpt-like"/>
</dbReference>
<keyword evidence="8 15" id="KW-0675">Receptor</keyword>
<keyword evidence="5 10" id="KW-0812">Transmembrane</keyword>
<comment type="similarity">
    <text evidence="2 10 11">Belongs to the TonB-dependent receptor family.</text>
</comment>
<dbReference type="PANTHER" id="PTHR40980:SF4">
    <property type="entry name" value="TONB-DEPENDENT RECEPTOR-LIKE BETA-BARREL DOMAIN-CONTAINING PROTEIN"/>
    <property type="match status" value="1"/>
</dbReference>
<dbReference type="Proteomes" id="UP000472320">
    <property type="component" value="Unassembled WGS sequence"/>
</dbReference>